<evidence type="ECO:0000313" key="3">
    <source>
        <dbReference type="EMBL" id="KDQ11353.1"/>
    </source>
</evidence>
<feature type="transmembrane region" description="Helical" evidence="2">
    <location>
        <begin position="201"/>
        <end position="220"/>
    </location>
</feature>
<dbReference type="STRING" id="930990.A0A067M6I6"/>
<reference evidence="4" key="1">
    <citation type="journal article" date="2014" name="Proc. Natl. Acad. Sci. U.S.A.">
        <title>Extensive sampling of basidiomycete genomes demonstrates inadequacy of the white-rot/brown-rot paradigm for wood decay fungi.</title>
        <authorList>
            <person name="Riley R."/>
            <person name="Salamov A.A."/>
            <person name="Brown D.W."/>
            <person name="Nagy L.G."/>
            <person name="Floudas D."/>
            <person name="Held B.W."/>
            <person name="Levasseur A."/>
            <person name="Lombard V."/>
            <person name="Morin E."/>
            <person name="Otillar R."/>
            <person name="Lindquist E.A."/>
            <person name="Sun H."/>
            <person name="LaButti K.M."/>
            <person name="Schmutz J."/>
            <person name="Jabbour D."/>
            <person name="Luo H."/>
            <person name="Baker S.E."/>
            <person name="Pisabarro A.G."/>
            <person name="Walton J.D."/>
            <person name="Blanchette R.A."/>
            <person name="Henrissat B."/>
            <person name="Martin F."/>
            <person name="Cullen D."/>
            <person name="Hibbett D.S."/>
            <person name="Grigoriev I.V."/>
        </authorList>
    </citation>
    <scope>NUCLEOTIDE SEQUENCE [LARGE SCALE GENOMIC DNA]</scope>
    <source>
        <strain evidence="4">FD-172 SS1</strain>
    </source>
</reference>
<organism evidence="3 4">
    <name type="scientific">Botryobasidium botryosum (strain FD-172 SS1)</name>
    <dbReference type="NCBI Taxonomy" id="930990"/>
    <lineage>
        <taxon>Eukaryota</taxon>
        <taxon>Fungi</taxon>
        <taxon>Dikarya</taxon>
        <taxon>Basidiomycota</taxon>
        <taxon>Agaricomycotina</taxon>
        <taxon>Agaricomycetes</taxon>
        <taxon>Cantharellales</taxon>
        <taxon>Botryobasidiaceae</taxon>
        <taxon>Botryobasidium</taxon>
    </lineage>
</organism>
<feature type="transmembrane region" description="Helical" evidence="2">
    <location>
        <begin position="251"/>
        <end position="268"/>
    </location>
</feature>
<feature type="transmembrane region" description="Helical" evidence="2">
    <location>
        <begin position="110"/>
        <end position="127"/>
    </location>
</feature>
<dbReference type="InParanoid" id="A0A067M6I6"/>
<feature type="region of interest" description="Disordered" evidence="1">
    <location>
        <begin position="1"/>
        <end position="27"/>
    </location>
</feature>
<dbReference type="PANTHER" id="PTHR37488">
    <property type="entry name" value="DUF1275 DOMAIN-CONTAINING PROTEIN"/>
    <property type="match status" value="1"/>
</dbReference>
<dbReference type="EMBL" id="KL198059">
    <property type="protein sequence ID" value="KDQ11353.1"/>
    <property type="molecule type" value="Genomic_DNA"/>
</dbReference>
<feature type="compositionally biased region" description="Low complexity" evidence="1">
    <location>
        <begin position="16"/>
        <end position="27"/>
    </location>
</feature>
<dbReference type="Pfam" id="PF06912">
    <property type="entry name" value="DUF1275"/>
    <property type="match status" value="1"/>
</dbReference>
<dbReference type="Proteomes" id="UP000027195">
    <property type="component" value="Unassembled WGS sequence"/>
</dbReference>
<evidence type="ECO:0000256" key="2">
    <source>
        <dbReference type="SAM" id="Phobius"/>
    </source>
</evidence>
<protein>
    <submittedName>
        <fullName evidence="3">Uncharacterized protein</fullName>
    </submittedName>
</protein>
<sequence>MTLANSIGERRPLLPSSSSSESSESASKSPFWHWCRTHFSRTLEHKSATLPLAIQCLITGVVSSVFISANGIWMPFITGTIIQLTNNMTYFLLPPSCRTHLPYPPHTVELATSISMLMLGSFVSGRITTAFGTSMRGKFVGTALLQAVITLSACAMMMVGTWNGGFESGSGPRMFPVPAIGAVAFTMGLQAASSAAFASDAFATTAAFTAGLVNVLAFPLHEHTPLRAAGIGALILGAGAGNLMVDLPRSLLWIGLLELVLAGAWSWVE</sequence>
<feature type="transmembrane region" description="Helical" evidence="2">
    <location>
        <begin position="226"/>
        <end position="244"/>
    </location>
</feature>
<dbReference type="PANTHER" id="PTHR37488:SF2">
    <property type="entry name" value="DUF1275 DOMAIN-CONTAINING PROTEIN"/>
    <property type="match status" value="1"/>
</dbReference>
<keyword evidence="2" id="KW-0812">Transmembrane</keyword>
<keyword evidence="2" id="KW-1133">Transmembrane helix</keyword>
<feature type="transmembrane region" description="Helical" evidence="2">
    <location>
        <begin position="139"/>
        <end position="162"/>
    </location>
</feature>
<evidence type="ECO:0000256" key="1">
    <source>
        <dbReference type="SAM" id="MobiDB-lite"/>
    </source>
</evidence>
<dbReference type="InterPro" id="IPR010699">
    <property type="entry name" value="DUF1275"/>
</dbReference>
<dbReference type="HOGENOM" id="CLU_1034366_0_0_1"/>
<keyword evidence="4" id="KW-1185">Reference proteome</keyword>
<evidence type="ECO:0000313" key="4">
    <source>
        <dbReference type="Proteomes" id="UP000027195"/>
    </source>
</evidence>
<proteinExistence type="predicted"/>
<dbReference type="OrthoDB" id="412383at2759"/>
<accession>A0A067M6I6</accession>
<name>A0A067M6I6_BOTB1</name>
<keyword evidence="2" id="KW-0472">Membrane</keyword>
<gene>
    <name evidence="3" type="ORF">BOTBODRAFT_35435</name>
</gene>
<dbReference type="AlphaFoldDB" id="A0A067M6I6"/>